<proteinExistence type="predicted"/>
<reference evidence="1" key="2">
    <citation type="submission" date="2020-05" db="UniProtKB">
        <authorList>
            <consortium name="EnsemblMetazoa"/>
        </authorList>
    </citation>
    <scope>IDENTIFICATION</scope>
    <source>
        <strain evidence="1">IAEA</strain>
    </source>
</reference>
<dbReference type="InterPro" id="IPR042528">
    <property type="entry name" value="elF-2B_alpha_N"/>
</dbReference>
<evidence type="ECO:0000313" key="1">
    <source>
        <dbReference type="EnsemblMetazoa" id="GPPI009924-PA"/>
    </source>
</evidence>
<organism evidence="1 2">
    <name type="scientific">Glossina palpalis gambiensis</name>
    <dbReference type="NCBI Taxonomy" id="67801"/>
    <lineage>
        <taxon>Eukaryota</taxon>
        <taxon>Metazoa</taxon>
        <taxon>Ecdysozoa</taxon>
        <taxon>Arthropoda</taxon>
        <taxon>Hexapoda</taxon>
        <taxon>Insecta</taxon>
        <taxon>Pterygota</taxon>
        <taxon>Neoptera</taxon>
        <taxon>Endopterygota</taxon>
        <taxon>Diptera</taxon>
        <taxon>Brachycera</taxon>
        <taxon>Muscomorpha</taxon>
        <taxon>Hippoboscoidea</taxon>
        <taxon>Glossinidae</taxon>
        <taxon>Glossina</taxon>
    </lineage>
</organism>
<name>A0A1B0AVC7_9MUSC</name>
<dbReference type="EnsemblMetazoa" id="GPPI009924-RA">
    <property type="protein sequence ID" value="GPPI009924-PA"/>
    <property type="gene ID" value="GPPI009924"/>
</dbReference>
<accession>A0A1B0AVC7</accession>
<dbReference type="AlphaFoldDB" id="A0A1B0AVC7"/>
<dbReference type="STRING" id="67801.A0A1B0AVC7"/>
<protein>
    <submittedName>
        <fullName evidence="1">Uncharacterized protein</fullName>
    </submittedName>
</protein>
<dbReference type="EMBL" id="JXJN01004204">
    <property type="status" value="NOT_ANNOTATED_CDS"/>
    <property type="molecule type" value="Genomic_DNA"/>
</dbReference>
<reference evidence="2" key="1">
    <citation type="submission" date="2015-01" db="EMBL/GenBank/DDBJ databases">
        <authorList>
            <person name="Aksoy S."/>
            <person name="Warren W."/>
            <person name="Wilson R.K."/>
        </authorList>
    </citation>
    <scope>NUCLEOTIDE SEQUENCE [LARGE SCALE GENOMIC DNA]</scope>
    <source>
        <strain evidence="2">IAEA</strain>
    </source>
</reference>
<dbReference type="Proteomes" id="UP000092460">
    <property type="component" value="Unassembled WGS sequence"/>
</dbReference>
<evidence type="ECO:0000313" key="2">
    <source>
        <dbReference type="Proteomes" id="UP000092460"/>
    </source>
</evidence>
<dbReference type="Gene3D" id="1.20.120.1070">
    <property type="entry name" value="Translation initiation factor eIF-2B, N-terminal domain"/>
    <property type="match status" value="1"/>
</dbReference>
<dbReference type="VEuPathDB" id="VectorBase:GPPI009924"/>
<keyword evidence="2" id="KW-1185">Reference proteome</keyword>
<sequence>MPEFDGNCDFDIVKYFLKLLEDDDLSSGIAAIETLLMILEKKQCEYITNYYDGNITIPLLLLLLTVDTIHILQNTMQEAVMAMRNADLSIAA</sequence>